<accession>A0A2H0YT60</accession>
<comment type="caution">
    <text evidence="1">The sequence shown here is derived from an EMBL/GenBank/DDBJ whole genome shotgun (WGS) entry which is preliminary data.</text>
</comment>
<evidence type="ECO:0000313" key="1">
    <source>
        <dbReference type="EMBL" id="PIS40942.1"/>
    </source>
</evidence>
<evidence type="ECO:0008006" key="3">
    <source>
        <dbReference type="Google" id="ProtNLM"/>
    </source>
</evidence>
<dbReference type="CDD" id="cd24049">
    <property type="entry name" value="ASKHA_NBD_PilM"/>
    <property type="match status" value="1"/>
</dbReference>
<dbReference type="InterPro" id="IPR043129">
    <property type="entry name" value="ATPase_NBD"/>
</dbReference>
<dbReference type="NCBIfam" id="TIGR01175">
    <property type="entry name" value="pilM"/>
    <property type="match status" value="1"/>
</dbReference>
<proteinExistence type="predicted"/>
<organism evidence="1 2">
    <name type="scientific">Candidatus Kerfeldbacteria bacterium CG08_land_8_20_14_0_20_43_14</name>
    <dbReference type="NCBI Taxonomy" id="2014246"/>
    <lineage>
        <taxon>Bacteria</taxon>
        <taxon>Candidatus Kerfeldiibacteriota</taxon>
    </lineage>
</organism>
<dbReference type="PANTHER" id="PTHR32432:SF3">
    <property type="entry name" value="ETHANOLAMINE UTILIZATION PROTEIN EUTJ"/>
    <property type="match status" value="1"/>
</dbReference>
<dbReference type="SUPFAM" id="SSF53067">
    <property type="entry name" value="Actin-like ATPase domain"/>
    <property type="match status" value="2"/>
</dbReference>
<dbReference type="InterPro" id="IPR005883">
    <property type="entry name" value="PilM"/>
</dbReference>
<dbReference type="PIRSF" id="PIRSF019169">
    <property type="entry name" value="PilM"/>
    <property type="match status" value="1"/>
</dbReference>
<dbReference type="AlphaFoldDB" id="A0A2H0YT60"/>
<reference evidence="2" key="1">
    <citation type="submission" date="2017-09" db="EMBL/GenBank/DDBJ databases">
        <title>Depth-based differentiation of microbial function through sediment-hosted aquifers and enrichment of novel symbionts in the deep terrestrial subsurface.</title>
        <authorList>
            <person name="Probst A.J."/>
            <person name="Ladd B."/>
            <person name="Jarett J.K."/>
            <person name="Geller-Mcgrath D.E."/>
            <person name="Sieber C.M.K."/>
            <person name="Emerson J.B."/>
            <person name="Anantharaman K."/>
            <person name="Thomas B.C."/>
            <person name="Malmstrom R."/>
            <person name="Stieglmeier M."/>
            <person name="Klingl A."/>
            <person name="Woyke T."/>
            <person name="Ryan C.M."/>
            <person name="Banfield J.F."/>
        </authorList>
    </citation>
    <scope>NUCLEOTIDE SEQUENCE [LARGE SCALE GENOMIC DNA]</scope>
</reference>
<dbReference type="PANTHER" id="PTHR32432">
    <property type="entry name" value="CELL DIVISION PROTEIN FTSA-RELATED"/>
    <property type="match status" value="1"/>
</dbReference>
<dbReference type="Gene3D" id="3.30.1490.300">
    <property type="match status" value="1"/>
</dbReference>
<gene>
    <name evidence="1" type="ORF">COT26_00495</name>
</gene>
<dbReference type="Pfam" id="PF11104">
    <property type="entry name" value="PilM_2"/>
    <property type="match status" value="1"/>
</dbReference>
<sequence length="359" mass="39503">MKLLRPFQNAMGIDISDQVVRMVQLIPKGKKFKLNSISSRPIPEGIVTDGEIKDLKVLSGLLKDLVKKPHLKHPSTSAAILSLPERKTFTKIIELPNDMHENFDANLREGLAEHIPLNLDEAYIDWQIIGEPKPEDKKIRALVSVAPQLLVESYLEVCKQARLTPLILETESAALSRFALEEIPGSGSHMIIDLGANRTGIIITEEDFVAYSSTLAISGNQLTGVLQIKLGLNANEAEQAKIICGLDPKKSKGVVKQILEPELKPLLQKSMEIISFYEEHSIKNFKVKDLTLVGGGAKLSHLDELISSMISLPVRLGGWPSNLINPGEKLLHLAPSYATAIGLSLRGAQNLPWFSDKNL</sequence>
<dbReference type="EMBL" id="PEXW01000013">
    <property type="protein sequence ID" value="PIS40942.1"/>
    <property type="molecule type" value="Genomic_DNA"/>
</dbReference>
<name>A0A2H0YT60_9BACT</name>
<dbReference type="Proteomes" id="UP000236845">
    <property type="component" value="Unassembled WGS sequence"/>
</dbReference>
<dbReference type="InterPro" id="IPR050696">
    <property type="entry name" value="FtsA/MreB"/>
</dbReference>
<dbReference type="Gene3D" id="3.30.420.40">
    <property type="match status" value="2"/>
</dbReference>
<protein>
    <recommendedName>
        <fullName evidence="3">SHS2 domain-containing protein</fullName>
    </recommendedName>
</protein>
<evidence type="ECO:0000313" key="2">
    <source>
        <dbReference type="Proteomes" id="UP000236845"/>
    </source>
</evidence>